<evidence type="ECO:0000313" key="1">
    <source>
        <dbReference type="EMBL" id="PFH54917.1"/>
    </source>
</evidence>
<organism evidence="1 2">
    <name type="scientific">Ophiocordyceps unilateralis</name>
    <name type="common">Zombie-ant fungus</name>
    <name type="synonym">Torrubia unilateralis</name>
    <dbReference type="NCBI Taxonomy" id="268505"/>
    <lineage>
        <taxon>Eukaryota</taxon>
        <taxon>Fungi</taxon>
        <taxon>Dikarya</taxon>
        <taxon>Ascomycota</taxon>
        <taxon>Pezizomycotina</taxon>
        <taxon>Sordariomycetes</taxon>
        <taxon>Hypocreomycetidae</taxon>
        <taxon>Hypocreales</taxon>
        <taxon>Ophiocordycipitaceae</taxon>
        <taxon>Ophiocordyceps</taxon>
    </lineage>
</organism>
<proteinExistence type="predicted"/>
<reference evidence="1 2" key="1">
    <citation type="journal article" date="2015" name="BMC Genomics">
        <title>Gene expression during zombie ant biting behavior reflects the complexity underlying fungal parasitic behavioral manipulation.</title>
        <authorList>
            <person name="de Bekker C."/>
            <person name="Ohm R.A."/>
            <person name="Loreto R.G."/>
            <person name="Sebastian A."/>
            <person name="Albert I."/>
            <person name="Merrow M."/>
            <person name="Brachmann A."/>
            <person name="Hughes D.P."/>
        </authorList>
    </citation>
    <scope>NUCLEOTIDE SEQUENCE [LARGE SCALE GENOMIC DNA]</scope>
    <source>
        <strain evidence="1 2">SC16a</strain>
    </source>
</reference>
<dbReference type="EMBL" id="LAZP02001717">
    <property type="protein sequence ID" value="PFH54917.1"/>
    <property type="molecule type" value="Genomic_DNA"/>
</dbReference>
<keyword evidence="2" id="KW-1185">Reference proteome</keyword>
<reference evidence="1 2" key="2">
    <citation type="journal article" date="2017" name="Sci. Rep.">
        <title>Ant-infecting Ophiocordyceps genomes reveal a high diversity of potential behavioral manipulation genes and a possible major role for enterotoxins.</title>
        <authorList>
            <person name="de Bekker C."/>
            <person name="Ohm R.A."/>
            <person name="Evans H.C."/>
            <person name="Brachmann A."/>
            <person name="Hughes D.P."/>
        </authorList>
    </citation>
    <scope>NUCLEOTIDE SEQUENCE [LARGE SCALE GENOMIC DNA]</scope>
    <source>
        <strain evidence="1 2">SC16a</strain>
    </source>
</reference>
<dbReference type="Proteomes" id="UP000037136">
    <property type="component" value="Unassembled WGS sequence"/>
</dbReference>
<name>A0A2A9P1G0_OPHUN</name>
<comment type="caution">
    <text evidence="1">The sequence shown here is derived from an EMBL/GenBank/DDBJ whole genome shotgun (WGS) entry which is preliminary data.</text>
</comment>
<protein>
    <submittedName>
        <fullName evidence="1">Uncharacterized protein</fullName>
    </submittedName>
</protein>
<evidence type="ECO:0000313" key="2">
    <source>
        <dbReference type="Proteomes" id="UP000037136"/>
    </source>
</evidence>
<accession>A0A2A9P1G0</accession>
<dbReference type="AlphaFoldDB" id="A0A2A9P1G0"/>
<gene>
    <name evidence="1" type="ORF">XA68_11867</name>
</gene>
<sequence length="118" mass="13098">MCGPLLYGLFTVGGFGRALSLAINSKLSPAMTLFGPRFNGSVSPDEEGGSVGEMKHQLLSFSHHLRDVRYFLLGSMQTQPFPCARGESLPGRTRTSLDLDQDVAYIHTWTCMYCMYVR</sequence>